<proteinExistence type="inferred from homology"/>
<dbReference type="Pfam" id="PF12634">
    <property type="entry name" value="Inp1"/>
    <property type="match status" value="1"/>
</dbReference>
<dbReference type="GeneID" id="73472165"/>
<feature type="region of interest" description="Disordered" evidence="6">
    <location>
        <begin position="440"/>
        <end position="459"/>
    </location>
</feature>
<dbReference type="InterPro" id="IPR024758">
    <property type="entry name" value="Inp1"/>
</dbReference>
<sequence length="613" mass="68854">MVIATEIADTSHVHGVSTNFEQPHSYTNTQTKIREPPIRKKKRKTRGNKKSSQDKESIDNNKDRMVVASNDKVDSSTSITPQENYQQQPTSDNASPRRQALMRYKKGNTNMNNKLTEMKEHLRSKTSVDEEGSSGLPQLDMDEKVTLFRYKSCKIVSFSEAANNTFTETGTGTLLAYGEFEIFQLHNGDVTYISCGNSFIYPLLPKMNLIRIGFGQFIIPLVNPDRYWKISINTEEPNVVDILSSTFGRIVQYKDLYQSIQNNDEVTNKKSDSSTQNITSAPLSSEQLEKVQPLTTLAHFPVISESIPESPPSSPGSVNPRLHYLNDLPRVSKDYIAMKTVSQGMAHMELSAFTNSQKDHFSHGLHSNSKQAIGLDQELDASMDSLLDEYEETLTQAASRPASRRQSISGSVRPKDIRSSIYDDAYDGLDNIPSLSEYNRRKKGAISRRSSRSDLYTSESGWMEPTLGVNAADPNPINAVGTSARIPKTRSHYSINSFKSCDLNQIYQSINKRQFQNGRVTVREPQSVTRDDRYSIRSMPIARNRNQAVPLGLSSNPFGSATITRKPQENLEKVAPNEITLKSGDIYQLLSSKETKDIKQTRRASFASRIFGW</sequence>
<dbReference type="GO" id="GO:0045033">
    <property type="term" value="P:peroxisome inheritance"/>
    <property type="evidence" value="ECO:0007669"/>
    <property type="project" value="InterPro"/>
</dbReference>
<accession>A0A8J5UEG2</accession>
<dbReference type="OrthoDB" id="4097008at2759"/>
<feature type="compositionally biased region" description="Basic residues" evidence="6">
    <location>
        <begin position="39"/>
        <end position="49"/>
    </location>
</feature>
<evidence type="ECO:0000256" key="3">
    <source>
        <dbReference type="ARBA" id="ARBA00010707"/>
    </source>
</evidence>
<dbReference type="Proteomes" id="UP000694255">
    <property type="component" value="Unassembled WGS sequence"/>
</dbReference>
<evidence type="ECO:0000256" key="2">
    <source>
        <dbReference type="ARBA" id="ARBA00004421"/>
    </source>
</evidence>
<evidence type="ECO:0000256" key="5">
    <source>
        <dbReference type="ARBA" id="ARBA00023136"/>
    </source>
</evidence>
<feature type="compositionally biased region" description="Basic residues" evidence="6">
    <location>
        <begin position="440"/>
        <end position="450"/>
    </location>
</feature>
<comment type="similarity">
    <text evidence="3">Belongs to the INP1 family.</text>
</comment>
<evidence type="ECO:0000313" key="8">
    <source>
        <dbReference type="Proteomes" id="UP000694255"/>
    </source>
</evidence>
<dbReference type="RefSeq" id="XP_049261361.1">
    <property type="nucleotide sequence ID" value="XM_049409423.1"/>
</dbReference>
<evidence type="ECO:0000256" key="1">
    <source>
        <dbReference type="ARBA" id="ARBA00003594"/>
    </source>
</evidence>
<feature type="region of interest" description="Disordered" evidence="6">
    <location>
        <begin position="264"/>
        <end position="285"/>
    </location>
</feature>
<feature type="compositionally biased region" description="Polar residues" evidence="6">
    <location>
        <begin position="16"/>
        <end position="30"/>
    </location>
</feature>
<dbReference type="AlphaFoldDB" id="A0A8J5UEG2"/>
<feature type="compositionally biased region" description="Polar residues" evidence="6">
    <location>
        <begin position="394"/>
        <end position="410"/>
    </location>
</feature>
<gene>
    <name evidence="7" type="ORF">J8A68_005365</name>
</gene>
<keyword evidence="5" id="KW-0472">Membrane</keyword>
<feature type="compositionally biased region" description="Polar residues" evidence="6">
    <location>
        <begin position="75"/>
        <end position="96"/>
    </location>
</feature>
<comment type="caution">
    <text evidence="7">The sequence shown here is derived from an EMBL/GenBank/DDBJ whole genome shotgun (WGS) entry which is preliminary data.</text>
</comment>
<comment type="subcellular location">
    <subcellularLocation>
        <location evidence="2">Peroxisome membrane</location>
        <topology evidence="2">Peripheral membrane protein</topology>
    </subcellularLocation>
</comment>
<feature type="region of interest" description="Disordered" evidence="6">
    <location>
        <begin position="1"/>
        <end position="97"/>
    </location>
</feature>
<protein>
    <recommendedName>
        <fullName evidence="4">Inheritance of peroxisomes protein 1</fullName>
    </recommendedName>
</protein>
<comment type="function">
    <text evidence="1">Required for peroxisome inheritance.</text>
</comment>
<feature type="compositionally biased region" description="Polar residues" evidence="6">
    <location>
        <begin position="273"/>
        <end position="285"/>
    </location>
</feature>
<feature type="region of interest" description="Disordered" evidence="6">
    <location>
        <begin position="394"/>
        <end position="413"/>
    </location>
</feature>
<dbReference type="GO" id="GO:0005780">
    <property type="term" value="C:extrinsic component of intraperoxisomal membrane"/>
    <property type="evidence" value="ECO:0007669"/>
    <property type="project" value="InterPro"/>
</dbReference>
<evidence type="ECO:0000256" key="4">
    <source>
        <dbReference type="ARBA" id="ARBA00021397"/>
    </source>
</evidence>
<keyword evidence="8" id="KW-1185">Reference proteome</keyword>
<feature type="compositionally biased region" description="Basic and acidic residues" evidence="6">
    <location>
        <begin position="51"/>
        <end position="65"/>
    </location>
</feature>
<evidence type="ECO:0000313" key="7">
    <source>
        <dbReference type="EMBL" id="KAG7661128.1"/>
    </source>
</evidence>
<reference evidence="7 8" key="1">
    <citation type="journal article" date="2021" name="DNA Res.">
        <title>Genome analysis of Candida subhashii reveals its hybrid nature and dual mitochondrial genome conformations.</title>
        <authorList>
            <person name="Mixao V."/>
            <person name="Hegedusova E."/>
            <person name="Saus E."/>
            <person name="Pryszcz L.P."/>
            <person name="Cillingova A."/>
            <person name="Nosek J."/>
            <person name="Gabaldon T."/>
        </authorList>
    </citation>
    <scope>NUCLEOTIDE SEQUENCE [LARGE SCALE GENOMIC DNA]</scope>
    <source>
        <strain evidence="7 8">CBS 10753</strain>
    </source>
</reference>
<evidence type="ECO:0000256" key="6">
    <source>
        <dbReference type="SAM" id="MobiDB-lite"/>
    </source>
</evidence>
<name>A0A8J5UEG2_9ASCO</name>
<dbReference type="EMBL" id="JAGSYN010000267">
    <property type="protein sequence ID" value="KAG7661128.1"/>
    <property type="molecule type" value="Genomic_DNA"/>
</dbReference>
<organism evidence="7 8">
    <name type="scientific">[Candida] subhashii</name>
    <dbReference type="NCBI Taxonomy" id="561895"/>
    <lineage>
        <taxon>Eukaryota</taxon>
        <taxon>Fungi</taxon>
        <taxon>Dikarya</taxon>
        <taxon>Ascomycota</taxon>
        <taxon>Saccharomycotina</taxon>
        <taxon>Pichiomycetes</taxon>
        <taxon>Debaryomycetaceae</taxon>
        <taxon>Spathaspora</taxon>
    </lineage>
</organism>